<feature type="compositionally biased region" description="Polar residues" evidence="5">
    <location>
        <begin position="1"/>
        <end position="15"/>
    </location>
</feature>
<dbReference type="SUPFAM" id="SSF56300">
    <property type="entry name" value="Metallo-dependent phosphatases"/>
    <property type="match status" value="1"/>
</dbReference>
<dbReference type="GO" id="GO:0008758">
    <property type="term" value="F:UDP-2,3-diacylglucosamine hydrolase activity"/>
    <property type="evidence" value="ECO:0007669"/>
    <property type="project" value="TreeGrafter"/>
</dbReference>
<comment type="similarity">
    <text evidence="4">Belongs to the metallophosphoesterase superfamily.</text>
</comment>
<name>A0A1B2E3D4_9BACL</name>
<feature type="transmembrane region" description="Helical" evidence="6">
    <location>
        <begin position="35"/>
        <end position="52"/>
    </location>
</feature>
<evidence type="ECO:0000256" key="3">
    <source>
        <dbReference type="ARBA" id="ARBA00022801"/>
    </source>
</evidence>
<dbReference type="NCBIfam" id="TIGR01409">
    <property type="entry name" value="TAT_signal_seq"/>
    <property type="match status" value="1"/>
</dbReference>
<protein>
    <submittedName>
        <fullName evidence="8">Phosphoesterase</fullName>
    </submittedName>
</protein>
<dbReference type="Pfam" id="PF00149">
    <property type="entry name" value="Metallophos"/>
    <property type="match status" value="1"/>
</dbReference>
<keyword evidence="3" id="KW-0378">Hydrolase</keyword>
<dbReference type="InterPro" id="IPR004843">
    <property type="entry name" value="Calcineurin-like_PHP"/>
</dbReference>
<comment type="cofactor">
    <cofactor evidence="1">
        <name>a divalent metal cation</name>
        <dbReference type="ChEBI" id="CHEBI:60240"/>
    </cofactor>
</comment>
<evidence type="ECO:0000256" key="5">
    <source>
        <dbReference type="SAM" id="MobiDB-lite"/>
    </source>
</evidence>
<gene>
    <name evidence="8" type="ORF">BBD41_18985</name>
</gene>
<dbReference type="RefSeq" id="WP_099478466.1">
    <property type="nucleotide sequence ID" value="NZ_CP016809.1"/>
</dbReference>
<feature type="domain" description="Calcineurin-like phosphoesterase" evidence="7">
    <location>
        <begin position="76"/>
        <end position="237"/>
    </location>
</feature>
<evidence type="ECO:0000256" key="1">
    <source>
        <dbReference type="ARBA" id="ARBA00001968"/>
    </source>
</evidence>
<feature type="region of interest" description="Disordered" evidence="5">
    <location>
        <begin position="1"/>
        <end position="23"/>
    </location>
</feature>
<dbReference type="CDD" id="cd07385">
    <property type="entry name" value="MPP_YkuE_C"/>
    <property type="match status" value="1"/>
</dbReference>
<dbReference type="InterPro" id="IPR019546">
    <property type="entry name" value="TAT_signal_bac_arc"/>
</dbReference>
<keyword evidence="2" id="KW-0479">Metal-binding</keyword>
<accession>A0A1B2E3D4</accession>
<evidence type="ECO:0000256" key="2">
    <source>
        <dbReference type="ARBA" id="ARBA00022723"/>
    </source>
</evidence>
<dbReference type="AlphaFoldDB" id="A0A1B2E3D4"/>
<dbReference type="GO" id="GO:0046872">
    <property type="term" value="F:metal ion binding"/>
    <property type="evidence" value="ECO:0007669"/>
    <property type="project" value="UniProtKB-KW"/>
</dbReference>
<dbReference type="PROSITE" id="PS51318">
    <property type="entry name" value="TAT"/>
    <property type="match status" value="1"/>
</dbReference>
<dbReference type="InterPro" id="IPR029052">
    <property type="entry name" value="Metallo-depent_PP-like"/>
</dbReference>
<reference evidence="8" key="1">
    <citation type="submission" date="2016-08" db="EMBL/GenBank/DDBJ databases">
        <title>Complete Genome Seqeunce of Paenibacillus sp. nov. IHBB 9852 from high altitute lake of Indian trans-Himalayas.</title>
        <authorList>
            <person name="Kiran S."/>
            <person name="Swarnkar M.K."/>
            <person name="Rana A."/>
            <person name="Tewari R."/>
            <person name="Gulati A."/>
        </authorList>
    </citation>
    <scope>NUCLEOTIDE SEQUENCE [LARGE SCALE GENOMIC DNA]</scope>
    <source>
        <strain evidence="8">IHBB 9852</strain>
    </source>
</reference>
<dbReference type="Gene3D" id="3.60.21.10">
    <property type="match status" value="1"/>
</dbReference>
<evidence type="ECO:0000313" key="8">
    <source>
        <dbReference type="EMBL" id="ANY74485.1"/>
    </source>
</evidence>
<evidence type="ECO:0000256" key="4">
    <source>
        <dbReference type="ARBA" id="ARBA00061089"/>
    </source>
</evidence>
<dbReference type="FunFam" id="3.60.21.10:FF:000028">
    <property type="entry name" value="Putative metallophosphoesterase"/>
    <property type="match status" value="1"/>
</dbReference>
<dbReference type="InterPro" id="IPR006311">
    <property type="entry name" value="TAT_signal"/>
</dbReference>
<sequence>MKNSSTGPQRASSQADAKPAAGTTMTRRRFLKHGAAALLGAGLAVGAYASLWEPNRLEVRRLTLALAGLPAAFNGLKVVQFSDMHLGFYTGAKDAVRVVEAINREQPDLICFTGDMVDGELDALEEAIQPLSGLEAAFGKYSILGNHDFYDVAKLIRMEEKAGFTVLRNSRVMLKRGGEAIAVAGLDDGIWGRPDPAATLDGLPEGMFKLVLMHEPDYGDTTAEYPVHLQLSGHSHGGQVRLPWLGEVVTPPGAKRYVQGLYHVGSRGMPLYVNRGIGMTQLPVRLLCQPELTVLTLRSEGV</sequence>
<evidence type="ECO:0000259" key="7">
    <source>
        <dbReference type="Pfam" id="PF00149"/>
    </source>
</evidence>
<evidence type="ECO:0000256" key="6">
    <source>
        <dbReference type="SAM" id="Phobius"/>
    </source>
</evidence>
<dbReference type="PANTHER" id="PTHR31302:SF31">
    <property type="entry name" value="PHOSPHODIESTERASE YAEI"/>
    <property type="match status" value="1"/>
</dbReference>
<organism evidence="8">
    <name type="scientific">Paenibacillus ihbetae</name>
    <dbReference type="NCBI Taxonomy" id="1870820"/>
    <lineage>
        <taxon>Bacteria</taxon>
        <taxon>Bacillati</taxon>
        <taxon>Bacillota</taxon>
        <taxon>Bacilli</taxon>
        <taxon>Bacillales</taxon>
        <taxon>Paenibacillaceae</taxon>
        <taxon>Paenibacillus</taxon>
    </lineage>
</organism>
<dbReference type="GO" id="GO:0009245">
    <property type="term" value="P:lipid A biosynthetic process"/>
    <property type="evidence" value="ECO:0007669"/>
    <property type="project" value="TreeGrafter"/>
</dbReference>
<keyword evidence="6" id="KW-1133">Transmembrane helix</keyword>
<dbReference type="PANTHER" id="PTHR31302">
    <property type="entry name" value="TRANSMEMBRANE PROTEIN WITH METALLOPHOSPHOESTERASE DOMAIN-RELATED"/>
    <property type="match status" value="1"/>
</dbReference>
<keyword evidence="6" id="KW-0812">Transmembrane</keyword>
<dbReference type="KEGG" id="pib:BBD41_18985"/>
<dbReference type="GO" id="GO:0016020">
    <property type="term" value="C:membrane"/>
    <property type="evidence" value="ECO:0007669"/>
    <property type="project" value="GOC"/>
</dbReference>
<keyword evidence="6" id="KW-0472">Membrane</keyword>
<dbReference type="InterPro" id="IPR051158">
    <property type="entry name" value="Metallophosphoesterase_sf"/>
</dbReference>
<dbReference type="EMBL" id="CP016809">
    <property type="protein sequence ID" value="ANY74485.1"/>
    <property type="molecule type" value="Genomic_DNA"/>
</dbReference>
<proteinExistence type="inferred from homology"/>